<evidence type="ECO:0000313" key="1">
    <source>
        <dbReference type="EMBL" id="NYE82516.1"/>
    </source>
</evidence>
<keyword evidence="2" id="KW-1185">Reference proteome</keyword>
<sequence length="117" mass="12937">MPTKLYDLWPELEGKHLKVVAPWGTLEGTLIGITAPADASAVHPEAELPWAIRTDDGQEVLLDPENPAIKIYVEGQQLGASGTIPLTTGLQDRVHDLLTKYDHFLAMLRKASSRNRR</sequence>
<evidence type="ECO:0000313" key="2">
    <source>
        <dbReference type="Proteomes" id="UP000542125"/>
    </source>
</evidence>
<dbReference type="EMBL" id="JACBYR010000001">
    <property type="protein sequence ID" value="NYE82516.1"/>
    <property type="molecule type" value="Genomic_DNA"/>
</dbReference>
<protein>
    <submittedName>
        <fullName evidence="1">Uncharacterized protein</fullName>
    </submittedName>
</protein>
<accession>A0A7Y9LNA0</accession>
<dbReference type="RefSeq" id="WP_179585474.1">
    <property type="nucleotide sequence ID" value="NZ_JACBYR010000001.1"/>
</dbReference>
<dbReference type="Proteomes" id="UP000542125">
    <property type="component" value="Unassembled WGS sequence"/>
</dbReference>
<gene>
    <name evidence="1" type="ORF">FHW18_001787</name>
</gene>
<proteinExistence type="predicted"/>
<dbReference type="AlphaFoldDB" id="A0A7Y9LNA0"/>
<comment type="caution">
    <text evidence="1">The sequence shown here is derived from an EMBL/GenBank/DDBJ whole genome shotgun (WGS) entry which is preliminary data.</text>
</comment>
<name>A0A7Y9LNA0_9BURK</name>
<reference evidence="1 2" key="1">
    <citation type="submission" date="2020-07" db="EMBL/GenBank/DDBJ databases">
        <title>Genomic Encyclopedia of Type Strains, Phase IV (KMG-V): Genome sequencing to study the core and pangenomes of soil and plant-associated prokaryotes.</title>
        <authorList>
            <person name="Whitman W."/>
        </authorList>
    </citation>
    <scope>NUCLEOTIDE SEQUENCE [LARGE SCALE GENOMIC DNA]</scope>
    <source>
        <strain evidence="1 2">SAS40</strain>
    </source>
</reference>
<organism evidence="1 2">
    <name type="scientific">Pigmentiphaga litoralis</name>
    <dbReference type="NCBI Taxonomy" id="516702"/>
    <lineage>
        <taxon>Bacteria</taxon>
        <taxon>Pseudomonadati</taxon>
        <taxon>Pseudomonadota</taxon>
        <taxon>Betaproteobacteria</taxon>
        <taxon>Burkholderiales</taxon>
        <taxon>Alcaligenaceae</taxon>
        <taxon>Pigmentiphaga</taxon>
    </lineage>
</organism>